<dbReference type="Gene3D" id="3.30.420.40">
    <property type="match status" value="3"/>
</dbReference>
<dbReference type="Pfam" id="PF00012">
    <property type="entry name" value="HSP70"/>
    <property type="match status" value="1"/>
</dbReference>
<dbReference type="PANTHER" id="PTHR14187:SF5">
    <property type="entry name" value="HEAT SHOCK 70 KDA PROTEIN 12A"/>
    <property type="match status" value="1"/>
</dbReference>
<gene>
    <name evidence="4" type="ORF">KUTeg_024134</name>
</gene>
<name>A0ABQ9DWH1_TEGGR</name>
<dbReference type="SUPFAM" id="SSF53067">
    <property type="entry name" value="Actin-like ATPase domain"/>
    <property type="match status" value="2"/>
</dbReference>
<evidence type="ECO:0000256" key="3">
    <source>
        <dbReference type="ARBA" id="ARBA00022840"/>
    </source>
</evidence>
<comment type="caution">
    <text evidence="4">The sequence shown here is derived from an EMBL/GenBank/DDBJ whole genome shotgun (WGS) entry which is preliminary data.</text>
</comment>
<keyword evidence="2" id="KW-0547">Nucleotide-binding</keyword>
<dbReference type="InterPro" id="IPR013126">
    <property type="entry name" value="Hsp_70_fam"/>
</dbReference>
<evidence type="ECO:0000256" key="2">
    <source>
        <dbReference type="ARBA" id="ARBA00022741"/>
    </source>
</evidence>
<sequence length="563" mass="63543">MASKGGTKKQDDRNYFLVAAIDFGTTFSGYAFSFRHEYKKDPLKISANTWTAGSACLQSLKTSTCVLFRPNGDFHSFGFEAEDKYSNLALDDKHHDWYYFRRFKMMLYKTKNLKRNFLLEDDKGKSMPAMKVFSWALRYLKDHMKSKYENMIGSVSDTDILWAGIPKAYLKIALEPEAASLFCKYLPTKKMECGGFSVFKPGSKYLVLDAGGGTIDITVHQVQDDGSLRELHKANGGDWGGVKVDTCFLGVLGDIVGNEVMQSFNEKHKSDILDLLREFEVKKRTIKVNMDEKITFKVPIMLNETFKRMKKKEIKDELESKTKYKGNLTWVGDKIRMSPGLAESLFQECSEKIKNHLKQLMKHPSVKDISAIIMVGGFSECPIVKEAVKKSFPKVIVPNEAGLSVLKGAVIFGHEPKAIKSRIMQHTYGVAVSKLFVEGVHDQNKKFVTSGGGVRCDRIFKKYVTEGETVDIDDRKTSYISVLEPDEKYMTFLFYATEKQNPMYVTDPGCQLIGKITIDMLDISKGLDRGADVSMSFGGTKLEVEAKDRDTGLSTKAKFDFLN</sequence>
<organism evidence="4 5">
    <name type="scientific">Tegillarca granosa</name>
    <name type="common">Malaysian cockle</name>
    <name type="synonym">Anadara granosa</name>
    <dbReference type="NCBI Taxonomy" id="220873"/>
    <lineage>
        <taxon>Eukaryota</taxon>
        <taxon>Metazoa</taxon>
        <taxon>Spiralia</taxon>
        <taxon>Lophotrochozoa</taxon>
        <taxon>Mollusca</taxon>
        <taxon>Bivalvia</taxon>
        <taxon>Autobranchia</taxon>
        <taxon>Pteriomorphia</taxon>
        <taxon>Arcoida</taxon>
        <taxon>Arcoidea</taxon>
        <taxon>Arcidae</taxon>
        <taxon>Tegillarca</taxon>
    </lineage>
</organism>
<dbReference type="EMBL" id="JARBDR010000923">
    <property type="protein sequence ID" value="KAJ8297603.1"/>
    <property type="molecule type" value="Genomic_DNA"/>
</dbReference>
<dbReference type="PANTHER" id="PTHR14187">
    <property type="entry name" value="ALPHA KINASE/ELONGATION FACTOR 2 KINASE"/>
    <property type="match status" value="1"/>
</dbReference>
<evidence type="ECO:0000313" key="5">
    <source>
        <dbReference type="Proteomes" id="UP001217089"/>
    </source>
</evidence>
<evidence type="ECO:0000313" key="4">
    <source>
        <dbReference type="EMBL" id="KAJ8297603.1"/>
    </source>
</evidence>
<evidence type="ECO:0000256" key="1">
    <source>
        <dbReference type="ARBA" id="ARBA00007381"/>
    </source>
</evidence>
<proteinExistence type="inferred from homology"/>
<comment type="similarity">
    <text evidence="1">Belongs to the heat shock protein 70 family.</text>
</comment>
<protein>
    <recommendedName>
        <fullName evidence="6">Heat shock 70 kDa protein</fullName>
    </recommendedName>
</protein>
<dbReference type="InterPro" id="IPR043129">
    <property type="entry name" value="ATPase_NBD"/>
</dbReference>
<keyword evidence="5" id="KW-1185">Reference proteome</keyword>
<evidence type="ECO:0008006" key="6">
    <source>
        <dbReference type="Google" id="ProtNLM"/>
    </source>
</evidence>
<accession>A0ABQ9DWH1</accession>
<reference evidence="4 5" key="1">
    <citation type="submission" date="2022-12" db="EMBL/GenBank/DDBJ databases">
        <title>Chromosome-level genome of Tegillarca granosa.</title>
        <authorList>
            <person name="Kim J."/>
        </authorList>
    </citation>
    <scope>NUCLEOTIDE SEQUENCE [LARGE SCALE GENOMIC DNA]</scope>
    <source>
        <strain evidence="4">Teg-2019</strain>
        <tissue evidence="4">Adductor muscle</tissue>
    </source>
</reference>
<dbReference type="CDD" id="cd10229">
    <property type="entry name" value="ASKHA_NBD_HSP70_HSPA12"/>
    <property type="match status" value="1"/>
</dbReference>
<dbReference type="Gene3D" id="3.90.640.10">
    <property type="entry name" value="Actin, Chain A, domain 4"/>
    <property type="match status" value="1"/>
</dbReference>
<keyword evidence="3" id="KW-0067">ATP-binding</keyword>
<dbReference type="Proteomes" id="UP001217089">
    <property type="component" value="Unassembled WGS sequence"/>
</dbReference>